<proteinExistence type="predicted"/>
<dbReference type="EMBL" id="JBHILM010000035">
    <property type="protein sequence ID" value="MFB5684078.1"/>
    <property type="molecule type" value="Genomic_DNA"/>
</dbReference>
<feature type="signal peptide" evidence="1">
    <location>
        <begin position="1"/>
        <end position="20"/>
    </location>
</feature>
<reference evidence="2 3" key="1">
    <citation type="submission" date="2024-09" db="EMBL/GenBank/DDBJ databases">
        <authorList>
            <person name="Ruan L."/>
        </authorList>
    </citation>
    <scope>NUCLEOTIDE SEQUENCE [LARGE SCALE GENOMIC DNA]</scope>
    <source>
        <strain evidence="2 3">D33</strain>
    </source>
</reference>
<organism evidence="2 3">
    <name type="scientific">Paenibacillus terreus</name>
    <dbReference type="NCBI Taxonomy" id="1387834"/>
    <lineage>
        <taxon>Bacteria</taxon>
        <taxon>Bacillati</taxon>
        <taxon>Bacillota</taxon>
        <taxon>Bacilli</taxon>
        <taxon>Bacillales</taxon>
        <taxon>Paenibacillaceae</taxon>
        <taxon>Paenibacillus</taxon>
    </lineage>
</organism>
<evidence type="ECO:0000313" key="2">
    <source>
        <dbReference type="EMBL" id="MFB5684078.1"/>
    </source>
</evidence>
<sequence length="92" mass="9813">MRKLVTLALVLALSALTACSDNSKAINDAKDAGNTAKKIPIIVWQYPTPGNLGSGFQEVEDALNAMLEKDVGARVKFESVGLNESTKKLLLP</sequence>
<keyword evidence="3" id="KW-1185">Reference proteome</keyword>
<gene>
    <name evidence="2" type="ORF">ACE3NQ_24520</name>
</gene>
<name>A0ABV5BED9_9BACL</name>
<feature type="chain" id="PRO_5045415440" evidence="1">
    <location>
        <begin position="21"/>
        <end position="92"/>
    </location>
</feature>
<evidence type="ECO:0000256" key="1">
    <source>
        <dbReference type="SAM" id="SignalP"/>
    </source>
</evidence>
<evidence type="ECO:0000313" key="3">
    <source>
        <dbReference type="Proteomes" id="UP001580407"/>
    </source>
</evidence>
<dbReference type="PROSITE" id="PS51257">
    <property type="entry name" value="PROKAR_LIPOPROTEIN"/>
    <property type="match status" value="1"/>
</dbReference>
<dbReference type="RefSeq" id="WP_375527797.1">
    <property type="nucleotide sequence ID" value="NZ_JBHILM010000035.1"/>
</dbReference>
<accession>A0ABV5BED9</accession>
<comment type="caution">
    <text evidence="2">The sequence shown here is derived from an EMBL/GenBank/DDBJ whole genome shotgun (WGS) entry which is preliminary data.</text>
</comment>
<keyword evidence="1" id="KW-0732">Signal</keyword>
<dbReference type="Proteomes" id="UP001580407">
    <property type="component" value="Unassembled WGS sequence"/>
</dbReference>
<protein>
    <submittedName>
        <fullName evidence="2">Uncharacterized protein</fullName>
    </submittedName>
</protein>